<dbReference type="EMBL" id="JBBPCC010000027">
    <property type="protein sequence ID" value="MEK8132162.1"/>
    <property type="molecule type" value="Genomic_DNA"/>
</dbReference>
<evidence type="ECO:0000256" key="1">
    <source>
        <dbReference type="ARBA" id="ARBA00004370"/>
    </source>
</evidence>
<feature type="transmembrane region" description="Helical" evidence="3">
    <location>
        <begin position="121"/>
        <end position="138"/>
    </location>
</feature>
<feature type="transmembrane region" description="Helical" evidence="3">
    <location>
        <begin position="271"/>
        <end position="289"/>
    </location>
</feature>
<dbReference type="InterPro" id="IPR052734">
    <property type="entry name" value="Nod_factor_acetyltransferase"/>
</dbReference>
<evidence type="ECO:0000313" key="5">
    <source>
        <dbReference type="EMBL" id="MEK8132162.1"/>
    </source>
</evidence>
<keyword evidence="3" id="KW-1133">Transmembrane helix</keyword>
<feature type="transmembrane region" description="Helical" evidence="3">
    <location>
        <begin position="301"/>
        <end position="320"/>
    </location>
</feature>
<feature type="transmembrane region" description="Helical" evidence="3">
    <location>
        <begin position="199"/>
        <end position="217"/>
    </location>
</feature>
<comment type="similarity">
    <text evidence="2">Belongs to the acyltransferase 3 family.</text>
</comment>
<reference evidence="5 6" key="1">
    <citation type="submission" date="2024-04" db="EMBL/GenBank/DDBJ databases">
        <title>draft genome sequnece of Paenibacillus filicis.</title>
        <authorList>
            <person name="Kim D.-U."/>
        </authorList>
    </citation>
    <scope>NUCLEOTIDE SEQUENCE [LARGE SCALE GENOMIC DNA]</scope>
    <source>
        <strain evidence="5 6">KACC14197</strain>
    </source>
</reference>
<dbReference type="GO" id="GO:0016746">
    <property type="term" value="F:acyltransferase activity"/>
    <property type="evidence" value="ECO:0007669"/>
    <property type="project" value="UniProtKB-KW"/>
</dbReference>
<keyword evidence="3" id="KW-0812">Transmembrane</keyword>
<comment type="subcellular location">
    <subcellularLocation>
        <location evidence="1">Membrane</location>
    </subcellularLocation>
</comment>
<feature type="transmembrane region" description="Helical" evidence="3">
    <location>
        <begin position="7"/>
        <end position="26"/>
    </location>
</feature>
<feature type="transmembrane region" description="Helical" evidence="3">
    <location>
        <begin position="145"/>
        <end position="163"/>
    </location>
</feature>
<accession>A0ABU9DVL6</accession>
<evidence type="ECO:0000256" key="3">
    <source>
        <dbReference type="SAM" id="Phobius"/>
    </source>
</evidence>
<evidence type="ECO:0000313" key="6">
    <source>
        <dbReference type="Proteomes" id="UP001469365"/>
    </source>
</evidence>
<dbReference type="PANTHER" id="PTHR37312:SF1">
    <property type="entry name" value="MEMBRANE-BOUND ACYLTRANSFERASE YKRP-RELATED"/>
    <property type="match status" value="1"/>
</dbReference>
<dbReference type="InterPro" id="IPR002656">
    <property type="entry name" value="Acyl_transf_3_dom"/>
</dbReference>
<gene>
    <name evidence="5" type="ORF">WMW72_30115</name>
</gene>
<keyword evidence="3" id="KW-0472">Membrane</keyword>
<keyword evidence="6" id="KW-1185">Reference proteome</keyword>
<dbReference type="Proteomes" id="UP001469365">
    <property type="component" value="Unassembled WGS sequence"/>
</dbReference>
<dbReference type="Pfam" id="PF01757">
    <property type="entry name" value="Acyl_transf_3"/>
    <property type="match status" value="1"/>
</dbReference>
<dbReference type="RefSeq" id="WP_341419292.1">
    <property type="nucleotide sequence ID" value="NZ_JBBPCC010000027.1"/>
</dbReference>
<evidence type="ECO:0000259" key="4">
    <source>
        <dbReference type="Pfam" id="PF01757"/>
    </source>
</evidence>
<keyword evidence="5" id="KW-0808">Transferase</keyword>
<comment type="caution">
    <text evidence="5">The sequence shown here is derived from an EMBL/GenBank/DDBJ whole genome shotgun (WGS) entry which is preliminary data.</text>
</comment>
<feature type="domain" description="Acyltransferase 3" evidence="4">
    <location>
        <begin position="7"/>
        <end position="315"/>
    </location>
</feature>
<feature type="transmembrane region" description="Helical" evidence="3">
    <location>
        <begin position="69"/>
        <end position="88"/>
    </location>
</feature>
<sequence length="361" mass="40842">MTKKRVIEIDILRGISISLVVMAHTQVPDLLNDVLRTFRMPLFFVLSGYLFNVTKYYAGFGQWLKTRVISLLLPYFTACFVFYALWYVREQIGESGGIRPDSLFMGIFIGNGDALTFNTPLWFLVCLFGAELIFLCGWKLVFNRGLMAQAGLFFLLALAGYGVSSLIHLPWSLDVALVAQVFMFVGYKLKEAGLFRSYRFPLPLLTVFAILFGLGLLNDEMIDMNHRKYGNILLFLAGGLAGSFLLMQLVYWIKGWTWVRRIFSALGKESLVILVFHMGFSFVVLNNVNKYMFANNLRLDWISYTIWGIGFSYVIGLIINKIPVVRFLFKGGRAVPAAESASQGGRKQGLTYGRTSDKKAM</sequence>
<protein>
    <submittedName>
        <fullName evidence="5">Acyltransferase family protein</fullName>
    </submittedName>
</protein>
<feature type="transmembrane region" description="Helical" evidence="3">
    <location>
        <begin position="229"/>
        <end position="251"/>
    </location>
</feature>
<keyword evidence="5" id="KW-0012">Acyltransferase</keyword>
<proteinExistence type="inferred from homology"/>
<dbReference type="PANTHER" id="PTHR37312">
    <property type="entry name" value="MEMBRANE-BOUND ACYLTRANSFERASE YKRP-RELATED"/>
    <property type="match status" value="1"/>
</dbReference>
<name>A0ABU9DVL6_9BACL</name>
<feature type="transmembrane region" description="Helical" evidence="3">
    <location>
        <begin position="38"/>
        <end position="57"/>
    </location>
</feature>
<organism evidence="5 6">
    <name type="scientific">Paenibacillus filicis</name>
    <dbReference type="NCBI Taxonomy" id="669464"/>
    <lineage>
        <taxon>Bacteria</taxon>
        <taxon>Bacillati</taxon>
        <taxon>Bacillota</taxon>
        <taxon>Bacilli</taxon>
        <taxon>Bacillales</taxon>
        <taxon>Paenibacillaceae</taxon>
        <taxon>Paenibacillus</taxon>
    </lineage>
</organism>
<evidence type="ECO:0000256" key="2">
    <source>
        <dbReference type="ARBA" id="ARBA00007400"/>
    </source>
</evidence>